<accession>A0A6A0B556</accession>
<protein>
    <submittedName>
        <fullName evidence="2">Uncharacterized protein</fullName>
    </submittedName>
</protein>
<gene>
    <name evidence="2" type="ORF">Hs20B_02230</name>
</gene>
<comment type="caution">
    <text evidence="2">The sequence shown here is derived from an EMBL/GenBank/DDBJ whole genome shotgun (WGS) entry which is preliminary data.</text>
</comment>
<feature type="coiled-coil region" evidence="1">
    <location>
        <begin position="8"/>
        <end position="63"/>
    </location>
</feature>
<reference evidence="2 3" key="1">
    <citation type="submission" date="2020-02" db="EMBL/GenBank/DDBJ databases">
        <title>Draft genome sequence of Lactococcus sp. Hs20B0-1.</title>
        <authorList>
            <person name="Noda S."/>
            <person name="Yuki M."/>
            <person name="Ohkuma M."/>
        </authorList>
    </citation>
    <scope>NUCLEOTIDE SEQUENCE [LARGE SCALE GENOMIC DNA]</scope>
    <source>
        <strain evidence="2 3">Hs20B0-1</strain>
    </source>
</reference>
<evidence type="ECO:0000313" key="3">
    <source>
        <dbReference type="Proteomes" id="UP000475928"/>
    </source>
</evidence>
<name>A0A6A0B556_9LACT</name>
<dbReference type="AlphaFoldDB" id="A0A6A0B556"/>
<keyword evidence="1" id="KW-0175">Coiled coil</keyword>
<proteinExistence type="predicted"/>
<evidence type="ECO:0000313" key="2">
    <source>
        <dbReference type="EMBL" id="GFH39825.1"/>
    </source>
</evidence>
<keyword evidence="3" id="KW-1185">Reference proteome</keyword>
<evidence type="ECO:0000256" key="1">
    <source>
        <dbReference type="SAM" id="Coils"/>
    </source>
</evidence>
<sequence length="110" mass="12906">MKEYIITKTDLEWQNWQLKTENERLKAENSRLNSENVWARKNVDVVIDVNNKLKTEIESLKKQLNGENVPLAIYPNVFTKSKAWKADTSHDDDRMTYDEAAAYLEMELDA</sequence>
<organism evidence="2 3">
    <name type="scientific">Pseudolactococcus insecticola</name>
    <dbReference type="NCBI Taxonomy" id="2709158"/>
    <lineage>
        <taxon>Bacteria</taxon>
        <taxon>Bacillati</taxon>
        <taxon>Bacillota</taxon>
        <taxon>Bacilli</taxon>
        <taxon>Lactobacillales</taxon>
        <taxon>Streptococcaceae</taxon>
        <taxon>Pseudolactococcus</taxon>
    </lineage>
</organism>
<dbReference type="Proteomes" id="UP000475928">
    <property type="component" value="Unassembled WGS sequence"/>
</dbReference>
<dbReference type="EMBL" id="BLLH01000001">
    <property type="protein sequence ID" value="GFH39825.1"/>
    <property type="molecule type" value="Genomic_DNA"/>
</dbReference>